<organism evidence="3">
    <name type="scientific">Tanacetum cinerariifolium</name>
    <name type="common">Dalmatian daisy</name>
    <name type="synonym">Chrysanthemum cinerariifolium</name>
    <dbReference type="NCBI Taxonomy" id="118510"/>
    <lineage>
        <taxon>Eukaryota</taxon>
        <taxon>Viridiplantae</taxon>
        <taxon>Streptophyta</taxon>
        <taxon>Embryophyta</taxon>
        <taxon>Tracheophyta</taxon>
        <taxon>Spermatophyta</taxon>
        <taxon>Magnoliopsida</taxon>
        <taxon>eudicotyledons</taxon>
        <taxon>Gunneridae</taxon>
        <taxon>Pentapetalae</taxon>
        <taxon>asterids</taxon>
        <taxon>campanulids</taxon>
        <taxon>Asterales</taxon>
        <taxon>Asteraceae</taxon>
        <taxon>Asteroideae</taxon>
        <taxon>Anthemideae</taxon>
        <taxon>Anthemidinae</taxon>
        <taxon>Tanacetum</taxon>
    </lineage>
</organism>
<reference evidence="3" key="1">
    <citation type="journal article" date="2019" name="Sci. Rep.">
        <title>Draft genome of Tanacetum cinerariifolium, the natural source of mosquito coil.</title>
        <authorList>
            <person name="Yamashiro T."/>
            <person name="Shiraishi A."/>
            <person name="Satake H."/>
            <person name="Nakayama K."/>
        </authorList>
    </citation>
    <scope>NUCLEOTIDE SEQUENCE</scope>
</reference>
<feature type="compositionally biased region" description="Polar residues" evidence="1">
    <location>
        <begin position="50"/>
        <end position="75"/>
    </location>
</feature>
<feature type="region of interest" description="Disordered" evidence="1">
    <location>
        <begin position="49"/>
        <end position="109"/>
    </location>
</feature>
<gene>
    <name evidence="3" type="ORF">Tci_843389</name>
</gene>
<dbReference type="InterPro" id="IPR057670">
    <property type="entry name" value="SH3_retrovirus"/>
</dbReference>
<sequence>LGKFDGKSDEGIFVGYSTTSKAFRVYNIRTRKVEENLHITFLENKPMIAGTNSNNFAASNGHNKNKHGPSQTSESDNQERPNAKSSTKTVDTVRPVNTADSPNDPLMADLEDARIFDDAYDDRDEGAEADYNNLETIIPVSHIP</sequence>
<dbReference type="AlphaFoldDB" id="A0A699QNQ2"/>
<comment type="caution">
    <text evidence="3">The sequence shown here is derived from an EMBL/GenBank/DDBJ whole genome shotgun (WGS) entry which is preliminary data.</text>
</comment>
<feature type="non-terminal residue" evidence="3">
    <location>
        <position position="144"/>
    </location>
</feature>
<feature type="domain" description="Retroviral polymerase SH3-like" evidence="2">
    <location>
        <begin position="2"/>
        <end position="46"/>
    </location>
</feature>
<evidence type="ECO:0000313" key="3">
    <source>
        <dbReference type="EMBL" id="GFC71419.1"/>
    </source>
</evidence>
<feature type="non-terminal residue" evidence="3">
    <location>
        <position position="1"/>
    </location>
</feature>
<proteinExistence type="predicted"/>
<evidence type="ECO:0000256" key="1">
    <source>
        <dbReference type="SAM" id="MobiDB-lite"/>
    </source>
</evidence>
<evidence type="ECO:0000259" key="2">
    <source>
        <dbReference type="Pfam" id="PF25597"/>
    </source>
</evidence>
<name>A0A699QNQ2_TANCI</name>
<accession>A0A699QNQ2</accession>
<protein>
    <submittedName>
        <fullName evidence="3">Ribonuclease H-like domain-containing protein</fullName>
    </submittedName>
</protein>
<dbReference type="Pfam" id="PF25597">
    <property type="entry name" value="SH3_retrovirus"/>
    <property type="match status" value="1"/>
</dbReference>
<dbReference type="EMBL" id="BKCJ011033315">
    <property type="protein sequence ID" value="GFC71419.1"/>
    <property type="molecule type" value="Genomic_DNA"/>
</dbReference>